<feature type="transmembrane region" description="Helical" evidence="13">
    <location>
        <begin position="117"/>
        <end position="138"/>
    </location>
</feature>
<feature type="transmembrane region" description="Helical" evidence="13">
    <location>
        <begin position="53"/>
        <end position="72"/>
    </location>
</feature>
<feature type="transmembrane region" description="Helical" evidence="13">
    <location>
        <begin position="12"/>
        <end position="33"/>
    </location>
</feature>
<dbReference type="PANTHER" id="PTHR31462">
    <property type="entry name" value="ENDOSOMAL/LYSOSOMAL POTASSIUM CHANNEL TMEM175"/>
    <property type="match status" value="1"/>
</dbReference>
<feature type="transmembrane region" description="Helical" evidence="13">
    <location>
        <begin position="84"/>
        <end position="105"/>
    </location>
</feature>
<evidence type="ECO:0000256" key="4">
    <source>
        <dbReference type="ARBA" id="ARBA00022538"/>
    </source>
</evidence>
<dbReference type="GO" id="GO:0015252">
    <property type="term" value="F:proton channel activity"/>
    <property type="evidence" value="ECO:0007669"/>
    <property type="project" value="InterPro"/>
</dbReference>
<keyword evidence="3" id="KW-0813">Transport</keyword>
<protein>
    <submittedName>
        <fullName evidence="14">DUF1211 domain-containing membrane protein</fullName>
    </submittedName>
</protein>
<keyword evidence="7" id="KW-0630">Potassium</keyword>
<proteinExistence type="inferred from homology"/>
<keyword evidence="9" id="KW-0406">Ion transport</keyword>
<dbReference type="GO" id="GO:0005267">
    <property type="term" value="F:potassium channel activity"/>
    <property type="evidence" value="ECO:0007669"/>
    <property type="project" value="UniProtKB-KW"/>
</dbReference>
<accession>A0A8S8XJ34</accession>
<evidence type="ECO:0000313" key="14">
    <source>
        <dbReference type="EMBL" id="GIL41195.1"/>
    </source>
</evidence>
<keyword evidence="11" id="KW-0407">Ion channel</keyword>
<dbReference type="EMBL" id="BOPV01000001">
    <property type="protein sequence ID" value="GIL41195.1"/>
    <property type="molecule type" value="Genomic_DNA"/>
</dbReference>
<dbReference type="Proteomes" id="UP000681075">
    <property type="component" value="Unassembled WGS sequence"/>
</dbReference>
<feature type="transmembrane region" description="Helical" evidence="13">
    <location>
        <begin position="183"/>
        <end position="202"/>
    </location>
</feature>
<keyword evidence="10 13" id="KW-0472">Membrane</keyword>
<evidence type="ECO:0000256" key="12">
    <source>
        <dbReference type="ARBA" id="ARBA00034430"/>
    </source>
</evidence>
<dbReference type="Pfam" id="PF06736">
    <property type="entry name" value="TMEM175"/>
    <property type="match status" value="1"/>
</dbReference>
<dbReference type="InterPro" id="IPR010617">
    <property type="entry name" value="TMEM175-like"/>
</dbReference>
<evidence type="ECO:0000256" key="7">
    <source>
        <dbReference type="ARBA" id="ARBA00022958"/>
    </source>
</evidence>
<dbReference type="AlphaFoldDB" id="A0A8S8XJ34"/>
<dbReference type="GO" id="GO:0016020">
    <property type="term" value="C:membrane"/>
    <property type="evidence" value="ECO:0007669"/>
    <property type="project" value="UniProtKB-SubCell"/>
</dbReference>
<organism evidence="14 15">
    <name type="scientific">Roseiterribacter gracilis</name>
    <dbReference type="NCBI Taxonomy" id="2812848"/>
    <lineage>
        <taxon>Bacteria</taxon>
        <taxon>Pseudomonadati</taxon>
        <taxon>Pseudomonadota</taxon>
        <taxon>Alphaproteobacteria</taxon>
        <taxon>Rhodospirillales</taxon>
        <taxon>Roseiterribacteraceae</taxon>
        <taxon>Roseiterribacter</taxon>
    </lineage>
</organism>
<name>A0A8S8XJ34_9PROT</name>
<evidence type="ECO:0000256" key="1">
    <source>
        <dbReference type="ARBA" id="ARBA00004141"/>
    </source>
</evidence>
<comment type="caution">
    <text evidence="14">The sequence shown here is derived from an EMBL/GenBank/DDBJ whole genome shotgun (WGS) entry which is preliminary data.</text>
</comment>
<sequence length="209" mass="23101">MSTATKTADQIGLERLVFFTDAVIAIAITLLVLEIKIPPGRLSEQALGEALVVQVPKMVGFALSFVVIGAFWQGHHRMFRYVTHLNSGLVVLNQFFLLFICFLPFPTGVFSEHPNLQLPFLVYGGSLAAAGLMQWNMWRYLASRKLLADHITTSTIRWIGRRTLIVPFVALAAVALSYVSLEIAGMTFGSIPIWITIVNRLARRAGVTA</sequence>
<evidence type="ECO:0000256" key="11">
    <source>
        <dbReference type="ARBA" id="ARBA00023303"/>
    </source>
</evidence>
<evidence type="ECO:0000256" key="6">
    <source>
        <dbReference type="ARBA" id="ARBA00022826"/>
    </source>
</evidence>
<dbReference type="PANTHER" id="PTHR31462:SF5">
    <property type="entry name" value="ENDOSOMAL_LYSOSOMAL PROTON CHANNEL TMEM175"/>
    <property type="match status" value="1"/>
</dbReference>
<evidence type="ECO:0000256" key="10">
    <source>
        <dbReference type="ARBA" id="ARBA00023136"/>
    </source>
</evidence>
<reference evidence="14" key="1">
    <citation type="submission" date="2021-02" db="EMBL/GenBank/DDBJ databases">
        <title>Genome sequence of Rhodospirillales sp. strain TMPK1 isolated from soil.</title>
        <authorList>
            <person name="Nakai R."/>
            <person name="Kusada H."/>
            <person name="Tamaki H."/>
        </authorList>
    </citation>
    <scope>NUCLEOTIDE SEQUENCE</scope>
    <source>
        <strain evidence="14">TMPK1</strain>
    </source>
</reference>
<comment type="catalytic activity">
    <reaction evidence="12">
        <text>K(+)(in) = K(+)(out)</text>
        <dbReference type="Rhea" id="RHEA:29463"/>
        <dbReference type="ChEBI" id="CHEBI:29103"/>
    </reaction>
</comment>
<feature type="transmembrane region" description="Helical" evidence="13">
    <location>
        <begin position="159"/>
        <end position="177"/>
    </location>
</feature>
<evidence type="ECO:0000256" key="3">
    <source>
        <dbReference type="ARBA" id="ARBA00022448"/>
    </source>
</evidence>
<evidence type="ECO:0000256" key="9">
    <source>
        <dbReference type="ARBA" id="ARBA00023065"/>
    </source>
</evidence>
<dbReference type="RefSeq" id="WP_420244581.1">
    <property type="nucleotide sequence ID" value="NZ_BOPV01000001.1"/>
</dbReference>
<comment type="subcellular location">
    <subcellularLocation>
        <location evidence="1">Membrane</location>
        <topology evidence="1">Multi-pass membrane protein</topology>
    </subcellularLocation>
</comment>
<gene>
    <name evidence="14" type="ORF">TMPK1_34320</name>
</gene>
<keyword evidence="4" id="KW-0633">Potassium transport</keyword>
<evidence type="ECO:0000256" key="5">
    <source>
        <dbReference type="ARBA" id="ARBA00022692"/>
    </source>
</evidence>
<evidence type="ECO:0000256" key="8">
    <source>
        <dbReference type="ARBA" id="ARBA00022989"/>
    </source>
</evidence>
<keyword evidence="6" id="KW-0631">Potassium channel</keyword>
<evidence type="ECO:0000313" key="15">
    <source>
        <dbReference type="Proteomes" id="UP000681075"/>
    </source>
</evidence>
<keyword evidence="8 13" id="KW-1133">Transmembrane helix</keyword>
<evidence type="ECO:0000256" key="13">
    <source>
        <dbReference type="SAM" id="Phobius"/>
    </source>
</evidence>
<keyword evidence="5 13" id="KW-0812">Transmembrane</keyword>
<evidence type="ECO:0000256" key="2">
    <source>
        <dbReference type="ARBA" id="ARBA00006920"/>
    </source>
</evidence>
<comment type="similarity">
    <text evidence="2">Belongs to the TMEM175 family.</text>
</comment>
<keyword evidence="15" id="KW-1185">Reference proteome</keyword>